<protein>
    <submittedName>
        <fullName evidence="2">Uncharacterized protein</fullName>
    </submittedName>
</protein>
<organism evidence="2 3">
    <name type="scientific">Cylindrobasidium torrendii FP15055 ss-10</name>
    <dbReference type="NCBI Taxonomy" id="1314674"/>
    <lineage>
        <taxon>Eukaryota</taxon>
        <taxon>Fungi</taxon>
        <taxon>Dikarya</taxon>
        <taxon>Basidiomycota</taxon>
        <taxon>Agaricomycotina</taxon>
        <taxon>Agaricomycetes</taxon>
        <taxon>Agaricomycetidae</taxon>
        <taxon>Agaricales</taxon>
        <taxon>Marasmiineae</taxon>
        <taxon>Physalacriaceae</taxon>
        <taxon>Cylindrobasidium</taxon>
    </lineage>
</organism>
<feature type="coiled-coil region" evidence="1">
    <location>
        <begin position="317"/>
        <end position="344"/>
    </location>
</feature>
<evidence type="ECO:0000256" key="1">
    <source>
        <dbReference type="SAM" id="Coils"/>
    </source>
</evidence>
<dbReference type="InterPro" id="IPR053221">
    <property type="entry name" value="Burnettramic_acid_biosynth"/>
</dbReference>
<dbReference type="EMBL" id="KN880471">
    <property type="protein sequence ID" value="KIY70235.1"/>
    <property type="molecule type" value="Genomic_DNA"/>
</dbReference>
<evidence type="ECO:0000313" key="2">
    <source>
        <dbReference type="EMBL" id="KIY70235.1"/>
    </source>
</evidence>
<dbReference type="Proteomes" id="UP000054007">
    <property type="component" value="Unassembled WGS sequence"/>
</dbReference>
<name>A0A0D7BJ52_9AGAR</name>
<proteinExistence type="predicted"/>
<accession>A0A0D7BJ52</accession>
<evidence type="ECO:0000313" key="3">
    <source>
        <dbReference type="Proteomes" id="UP000054007"/>
    </source>
</evidence>
<dbReference type="PANTHER" id="PTHR38887:SF1">
    <property type="entry name" value="RAS MODIFICATION PROTEIN ERF4"/>
    <property type="match status" value="1"/>
</dbReference>
<keyword evidence="1" id="KW-0175">Coiled coil</keyword>
<keyword evidence="3" id="KW-1185">Reference proteome</keyword>
<dbReference type="PANTHER" id="PTHR38887">
    <property type="entry name" value="CHROMOSOME 21, WHOLE GENOME SHOTGUN SEQUENCE"/>
    <property type="match status" value="1"/>
</dbReference>
<sequence length="356" mass="39288">MASSSSSPQITDDDILALFAPPAYEHPPSYNADTAAQRPALAKIVVLPQEQQEFDAPFVRAYPPSLQPFSVSVEDWMQFCDGLGIAMAGSPPMAVVNNAGKILGFSPGPIALITGTIQAGAKAGARMMSKTITDKYLARANKAYFAPRGLCVRLCKTPAARLLARPDAHSSTSTASQVAKTAQAVVLHIPIVRAVVTRFMSPVDHIDYSKSPMQRHFAALDCEGAIAELDFDVPPPKAPEGMAQKVREMAISMERKRTARRQEVKAWRDERHARRRGGRERVMAQIDARKEKNALENLLWLVVLTEDQDASIERREMADSDAEVRVTEGQLEELKREYVESETLHTEENTLVHEKS</sequence>
<reference evidence="2 3" key="1">
    <citation type="journal article" date="2015" name="Fungal Genet. Biol.">
        <title>Evolution of novel wood decay mechanisms in Agaricales revealed by the genome sequences of Fistulina hepatica and Cylindrobasidium torrendii.</title>
        <authorList>
            <person name="Floudas D."/>
            <person name="Held B.W."/>
            <person name="Riley R."/>
            <person name="Nagy L.G."/>
            <person name="Koehler G."/>
            <person name="Ransdell A.S."/>
            <person name="Younus H."/>
            <person name="Chow J."/>
            <person name="Chiniquy J."/>
            <person name="Lipzen A."/>
            <person name="Tritt A."/>
            <person name="Sun H."/>
            <person name="Haridas S."/>
            <person name="LaButti K."/>
            <person name="Ohm R.A."/>
            <person name="Kues U."/>
            <person name="Blanchette R.A."/>
            <person name="Grigoriev I.V."/>
            <person name="Minto R.E."/>
            <person name="Hibbett D.S."/>
        </authorList>
    </citation>
    <scope>NUCLEOTIDE SEQUENCE [LARGE SCALE GENOMIC DNA]</scope>
    <source>
        <strain evidence="2 3">FP15055 ss-10</strain>
    </source>
</reference>
<gene>
    <name evidence="2" type="ORF">CYLTODRAFT_419965</name>
</gene>
<dbReference type="AlphaFoldDB" id="A0A0D7BJ52"/>
<dbReference type="OrthoDB" id="3068835at2759"/>